<dbReference type="EMBL" id="CP027665">
    <property type="protein sequence ID" value="AVO37332.1"/>
    <property type="molecule type" value="Genomic_DNA"/>
</dbReference>
<evidence type="ECO:0000256" key="4">
    <source>
        <dbReference type="ARBA" id="ARBA00022989"/>
    </source>
</evidence>
<reference evidence="8" key="1">
    <citation type="submission" date="2018-03" db="EMBL/GenBank/DDBJ databases">
        <title>Genomic analysis of the strain SH-1 isolated from shrimp intestine.</title>
        <authorList>
            <person name="Kim Y.-S."/>
            <person name="Kim S.-E."/>
            <person name="Kim K.-H."/>
        </authorList>
    </citation>
    <scope>NUCLEOTIDE SEQUENCE [LARGE SCALE GENOMIC DNA]</scope>
    <source>
        <strain evidence="8">SH-1</strain>
    </source>
</reference>
<keyword evidence="3 6" id="KW-0812">Transmembrane</keyword>
<dbReference type="GO" id="GO:0022857">
    <property type="term" value="F:transmembrane transporter activity"/>
    <property type="evidence" value="ECO:0007669"/>
    <property type="project" value="InterPro"/>
</dbReference>
<dbReference type="KEGG" id="thas:C6Y53_06155"/>
<proteinExistence type="predicted"/>
<dbReference type="Pfam" id="PF02653">
    <property type="entry name" value="BPD_transp_2"/>
    <property type="match status" value="1"/>
</dbReference>
<protein>
    <submittedName>
        <fullName evidence="7">ABC transporter permease</fullName>
    </submittedName>
</protein>
<keyword evidence="5 6" id="KW-0472">Membrane</keyword>
<accession>A0A2S0MN59</accession>
<dbReference type="InterPro" id="IPR001851">
    <property type="entry name" value="ABC_transp_permease"/>
</dbReference>
<dbReference type="PANTHER" id="PTHR43370">
    <property type="entry name" value="SUGAR ABC TRANSPORTER INTEGRAL MEMBRANE PROTEIN-RELATED"/>
    <property type="match status" value="1"/>
</dbReference>
<evidence type="ECO:0000313" key="7">
    <source>
        <dbReference type="EMBL" id="AVO37332.1"/>
    </source>
</evidence>
<keyword evidence="8" id="KW-1185">Reference proteome</keyword>
<dbReference type="AlphaFoldDB" id="A0A2S0MN59"/>
<feature type="transmembrane region" description="Helical" evidence="6">
    <location>
        <begin position="250"/>
        <end position="272"/>
    </location>
</feature>
<dbReference type="GO" id="GO:0005886">
    <property type="term" value="C:plasma membrane"/>
    <property type="evidence" value="ECO:0007669"/>
    <property type="project" value="UniProtKB-SubCell"/>
</dbReference>
<feature type="transmembrane region" description="Helical" evidence="6">
    <location>
        <begin position="153"/>
        <end position="170"/>
    </location>
</feature>
<feature type="transmembrane region" description="Helical" evidence="6">
    <location>
        <begin position="67"/>
        <end position="89"/>
    </location>
</feature>
<dbReference type="RefSeq" id="WP_106471644.1">
    <property type="nucleotide sequence ID" value="NZ_CP027665.1"/>
</dbReference>
<evidence type="ECO:0000256" key="6">
    <source>
        <dbReference type="SAM" id="Phobius"/>
    </source>
</evidence>
<feature type="transmembrane region" description="Helical" evidence="6">
    <location>
        <begin position="6"/>
        <end position="28"/>
    </location>
</feature>
<keyword evidence="4 6" id="KW-1133">Transmembrane helix</keyword>
<comment type="subcellular location">
    <subcellularLocation>
        <location evidence="1">Cell membrane</location>
        <topology evidence="1">Multi-pass membrane protein</topology>
    </subcellularLocation>
</comment>
<sequence length="312" mass="32680">MELDVATTAVLTGWLTATIRLAGPLLLAALGELFAERSGVLNIGIEGVMLLGALAAYLATWTGGNPWIGMLAGMAAGLVSGLFLGFLYVTVQASHVVVGIIFNIFALGLASYVYRLALSGISGVQTVAMFTAKPVPGLSEIPVLGPVLFSHTMPLYLTVLMVFVAAYTLYKTAFGLNLRAVGENPRAADTAGIDVARYRYIAVMISTVASGAAGAYLVLANVGQFRDTIIAGQGFIALAIVIFGRWDPWLAAIAALIFGAADALQLTLQLMGTGIPPQLLLALPYLLTIIAMSGLIGKANQPAAFMQPYRKE</sequence>
<dbReference type="CDD" id="cd06580">
    <property type="entry name" value="TM_PBP1_transp_TpRbsC_like"/>
    <property type="match status" value="1"/>
</dbReference>
<evidence type="ECO:0000313" key="8">
    <source>
        <dbReference type="Proteomes" id="UP000237655"/>
    </source>
</evidence>
<feature type="transmembrane region" description="Helical" evidence="6">
    <location>
        <begin position="200"/>
        <end position="219"/>
    </location>
</feature>
<keyword evidence="2" id="KW-1003">Cell membrane</keyword>
<organism evidence="7 8">
    <name type="scientific">Pukyongiella litopenaei</name>
    <dbReference type="NCBI Taxonomy" id="2605946"/>
    <lineage>
        <taxon>Bacteria</taxon>
        <taxon>Pseudomonadati</taxon>
        <taxon>Pseudomonadota</taxon>
        <taxon>Alphaproteobacteria</taxon>
        <taxon>Rhodobacterales</taxon>
        <taxon>Paracoccaceae</taxon>
        <taxon>Pukyongiella</taxon>
    </lineage>
</organism>
<feature type="transmembrane region" description="Helical" evidence="6">
    <location>
        <begin position="278"/>
        <end position="297"/>
    </location>
</feature>
<dbReference type="PANTHER" id="PTHR43370:SF1">
    <property type="entry name" value="GUANOSINE ABC TRANSPORTER PERMEASE PROTEIN NUPQ"/>
    <property type="match status" value="1"/>
</dbReference>
<feature type="transmembrane region" description="Helical" evidence="6">
    <location>
        <begin position="40"/>
        <end position="61"/>
    </location>
</feature>
<name>A0A2S0MN59_9RHOB</name>
<dbReference type="Proteomes" id="UP000237655">
    <property type="component" value="Chromosome"/>
</dbReference>
<evidence type="ECO:0000256" key="2">
    <source>
        <dbReference type="ARBA" id="ARBA00022475"/>
    </source>
</evidence>
<feature type="transmembrane region" description="Helical" evidence="6">
    <location>
        <begin position="96"/>
        <end position="114"/>
    </location>
</feature>
<evidence type="ECO:0000256" key="3">
    <source>
        <dbReference type="ARBA" id="ARBA00022692"/>
    </source>
</evidence>
<feature type="transmembrane region" description="Helical" evidence="6">
    <location>
        <begin position="225"/>
        <end position="243"/>
    </location>
</feature>
<evidence type="ECO:0000256" key="5">
    <source>
        <dbReference type="ARBA" id="ARBA00023136"/>
    </source>
</evidence>
<gene>
    <name evidence="7" type="ORF">C6Y53_06155</name>
</gene>
<evidence type="ECO:0000256" key="1">
    <source>
        <dbReference type="ARBA" id="ARBA00004651"/>
    </source>
</evidence>